<feature type="transmembrane region" description="Helical" evidence="7">
    <location>
        <begin position="20"/>
        <end position="41"/>
    </location>
</feature>
<evidence type="ECO:0000256" key="2">
    <source>
        <dbReference type="ARBA" id="ARBA00022448"/>
    </source>
</evidence>
<evidence type="ECO:0000256" key="7">
    <source>
        <dbReference type="SAM" id="Phobius"/>
    </source>
</evidence>
<keyword evidence="5 7" id="KW-1133">Transmembrane helix</keyword>
<dbReference type="RefSeq" id="WP_187304160.1">
    <property type="nucleotide sequence ID" value="NZ_JACRYT010000025.1"/>
</dbReference>
<comment type="subcellular location">
    <subcellularLocation>
        <location evidence="1">Cell membrane</location>
        <topology evidence="1">Multi-pass membrane protein</topology>
    </subcellularLocation>
</comment>
<dbReference type="Proteomes" id="UP000602647">
    <property type="component" value="Unassembled WGS sequence"/>
</dbReference>
<dbReference type="NCBIfam" id="TIGR00797">
    <property type="entry name" value="matE"/>
    <property type="match status" value="1"/>
</dbReference>
<dbReference type="GO" id="GO:0005886">
    <property type="term" value="C:plasma membrane"/>
    <property type="evidence" value="ECO:0007669"/>
    <property type="project" value="UniProtKB-SubCell"/>
</dbReference>
<evidence type="ECO:0000256" key="6">
    <source>
        <dbReference type="ARBA" id="ARBA00023136"/>
    </source>
</evidence>
<dbReference type="Pfam" id="PF01554">
    <property type="entry name" value="MatE"/>
    <property type="match status" value="2"/>
</dbReference>
<protein>
    <submittedName>
        <fullName evidence="8">MATE family efflux transporter</fullName>
    </submittedName>
</protein>
<dbReference type="InterPro" id="IPR048279">
    <property type="entry name" value="MdtK-like"/>
</dbReference>
<evidence type="ECO:0000313" key="9">
    <source>
        <dbReference type="Proteomes" id="UP000602647"/>
    </source>
</evidence>
<dbReference type="PANTHER" id="PTHR43549:SF3">
    <property type="entry name" value="MULTIDRUG RESISTANCE PROTEIN YPNP-RELATED"/>
    <property type="match status" value="1"/>
</dbReference>
<feature type="transmembrane region" description="Helical" evidence="7">
    <location>
        <begin position="244"/>
        <end position="263"/>
    </location>
</feature>
<keyword evidence="9" id="KW-1185">Reference proteome</keyword>
<feature type="transmembrane region" description="Helical" evidence="7">
    <location>
        <begin position="400"/>
        <end position="419"/>
    </location>
</feature>
<keyword evidence="4 7" id="KW-0812">Transmembrane</keyword>
<dbReference type="InterPro" id="IPR002528">
    <property type="entry name" value="MATE_fam"/>
</dbReference>
<feature type="transmembrane region" description="Helical" evidence="7">
    <location>
        <begin position="178"/>
        <end position="198"/>
    </location>
</feature>
<reference evidence="8" key="1">
    <citation type="submission" date="2020-08" db="EMBL/GenBank/DDBJ databases">
        <title>Genome public.</title>
        <authorList>
            <person name="Liu C."/>
            <person name="Sun Q."/>
        </authorList>
    </citation>
    <scope>NUCLEOTIDE SEQUENCE</scope>
    <source>
        <strain evidence="8">BX12</strain>
    </source>
</reference>
<dbReference type="PIRSF" id="PIRSF006603">
    <property type="entry name" value="DinF"/>
    <property type="match status" value="1"/>
</dbReference>
<comment type="caution">
    <text evidence="8">The sequence shown here is derived from an EMBL/GenBank/DDBJ whole genome shotgun (WGS) entry which is preliminary data.</text>
</comment>
<dbReference type="GO" id="GO:0042910">
    <property type="term" value="F:xenobiotic transmembrane transporter activity"/>
    <property type="evidence" value="ECO:0007669"/>
    <property type="project" value="InterPro"/>
</dbReference>
<dbReference type="CDD" id="cd13144">
    <property type="entry name" value="MATE_like_4"/>
    <property type="match status" value="1"/>
</dbReference>
<proteinExistence type="predicted"/>
<keyword evidence="2" id="KW-0813">Transport</keyword>
<dbReference type="GO" id="GO:0015297">
    <property type="term" value="F:antiporter activity"/>
    <property type="evidence" value="ECO:0007669"/>
    <property type="project" value="InterPro"/>
</dbReference>
<feature type="transmembrane region" description="Helical" evidence="7">
    <location>
        <begin position="425"/>
        <end position="443"/>
    </location>
</feature>
<feature type="transmembrane region" description="Helical" evidence="7">
    <location>
        <begin position="140"/>
        <end position="157"/>
    </location>
</feature>
<accession>A0A923NPW5</accession>
<dbReference type="PANTHER" id="PTHR43549">
    <property type="entry name" value="MULTIDRUG RESISTANCE PROTEIN YPNP-RELATED"/>
    <property type="match status" value="1"/>
</dbReference>
<keyword evidence="6 7" id="KW-0472">Membrane</keyword>
<keyword evidence="3" id="KW-1003">Cell membrane</keyword>
<feature type="transmembrane region" description="Helical" evidence="7">
    <location>
        <begin position="365"/>
        <end position="388"/>
    </location>
</feature>
<feature type="transmembrane region" description="Helical" evidence="7">
    <location>
        <begin position="323"/>
        <end position="345"/>
    </location>
</feature>
<gene>
    <name evidence="8" type="ORF">H9L42_14665</name>
</gene>
<name>A0A923NPW5_9FIRM</name>
<evidence type="ECO:0000256" key="5">
    <source>
        <dbReference type="ARBA" id="ARBA00022989"/>
    </source>
</evidence>
<evidence type="ECO:0000256" key="4">
    <source>
        <dbReference type="ARBA" id="ARBA00022692"/>
    </source>
</evidence>
<feature type="transmembrane region" description="Helical" evidence="7">
    <location>
        <begin position="204"/>
        <end position="223"/>
    </location>
</feature>
<evidence type="ECO:0000313" key="8">
    <source>
        <dbReference type="EMBL" id="MBC6681062.1"/>
    </source>
</evidence>
<organism evidence="8 9">
    <name type="scientific">Zhenpiania hominis</name>
    <dbReference type="NCBI Taxonomy" id="2763644"/>
    <lineage>
        <taxon>Bacteria</taxon>
        <taxon>Bacillati</taxon>
        <taxon>Bacillota</taxon>
        <taxon>Clostridia</taxon>
        <taxon>Peptostreptococcales</taxon>
        <taxon>Anaerovoracaceae</taxon>
        <taxon>Zhenpiania</taxon>
    </lineage>
</organism>
<feature type="transmembrane region" description="Helical" evidence="7">
    <location>
        <begin position="53"/>
        <end position="80"/>
    </location>
</feature>
<dbReference type="InterPro" id="IPR052031">
    <property type="entry name" value="Membrane_Transporter-Flippase"/>
</dbReference>
<feature type="transmembrane region" description="Helical" evidence="7">
    <location>
        <begin position="101"/>
        <end position="120"/>
    </location>
</feature>
<dbReference type="AlphaFoldDB" id="A0A923NPW5"/>
<dbReference type="EMBL" id="JACRYT010000025">
    <property type="protein sequence ID" value="MBC6681062.1"/>
    <property type="molecule type" value="Genomic_DNA"/>
</dbReference>
<evidence type="ECO:0000256" key="3">
    <source>
        <dbReference type="ARBA" id="ARBA00022475"/>
    </source>
</evidence>
<sequence>MSQSERNHENPMGTKPIMPLLMSMSVPAMVSMLIQSLYNIVDSLFVGRLSQEALTAVSLVFPLQNLVLAVAVGTGVGVNASIARSMGEKNQREVDEAASHGLVLTFFHILFFIILGLFGSRWFVGMFTDSADILEMGCDYSYVVICLSGASLVHILIEKIFQATGRMLMPMIMQIVGAVVNIILDPILIFGLLGAPALGVKGAAIATVIGQCCACSLAIILYVKRDCGVHIRLKGFRWNGSMVKRLYGVAIPSGMIMSMPSILVGLLNGILAGLSQLAVAVFGIYFKLQTFVYMPSNGLIQGMRPIISYNYGARNYKRMQRTLHCSIAVTAAIMAVGTILFLAGGKWILLMFGGTEEMLDMGVRAFRIICVGFIFSALGVIIAGAFEALGMGGHSLIISLLRQMMIIPPLAFLLVRAGLGLTGVWITFPIAEVTASMAAVVLYQTVWKRLKKQMECDRIE</sequence>
<evidence type="ECO:0000256" key="1">
    <source>
        <dbReference type="ARBA" id="ARBA00004651"/>
    </source>
</evidence>